<dbReference type="Gene3D" id="1.20.1280.50">
    <property type="match status" value="1"/>
</dbReference>
<accession>A0A444V3Z1</accession>
<keyword evidence="1" id="KW-0833">Ubl conjugation pathway</keyword>
<keyword evidence="3" id="KW-1185">Reference proteome</keyword>
<dbReference type="SMART" id="SM00367">
    <property type="entry name" value="LRR_CC"/>
    <property type="match status" value="3"/>
</dbReference>
<dbReference type="GO" id="GO:0019005">
    <property type="term" value="C:SCF ubiquitin ligase complex"/>
    <property type="evidence" value="ECO:0007669"/>
    <property type="project" value="TreeGrafter"/>
</dbReference>
<organism evidence="2 3">
    <name type="scientific">Acipenser ruthenus</name>
    <name type="common">Sterlet sturgeon</name>
    <dbReference type="NCBI Taxonomy" id="7906"/>
    <lineage>
        <taxon>Eukaryota</taxon>
        <taxon>Metazoa</taxon>
        <taxon>Chordata</taxon>
        <taxon>Craniata</taxon>
        <taxon>Vertebrata</taxon>
        <taxon>Euteleostomi</taxon>
        <taxon>Actinopterygii</taxon>
        <taxon>Chondrostei</taxon>
        <taxon>Acipenseriformes</taxon>
        <taxon>Acipenseridae</taxon>
        <taxon>Acipenser</taxon>
    </lineage>
</organism>
<evidence type="ECO:0000313" key="2">
    <source>
        <dbReference type="EMBL" id="RXM95141.1"/>
    </source>
</evidence>
<evidence type="ECO:0000256" key="1">
    <source>
        <dbReference type="ARBA" id="ARBA00022786"/>
    </source>
</evidence>
<dbReference type="SUPFAM" id="SSF52047">
    <property type="entry name" value="RNI-like"/>
    <property type="match status" value="1"/>
</dbReference>
<reference evidence="2 3" key="1">
    <citation type="submission" date="2019-01" db="EMBL/GenBank/DDBJ databases">
        <title>Draft Genome and Complete Hox-Cluster Characterization of the Sterlet Sturgeon (Acipenser ruthenus).</title>
        <authorList>
            <person name="Wei Q."/>
        </authorList>
    </citation>
    <scope>NUCLEOTIDE SEQUENCE [LARGE SCALE GENOMIC DNA]</scope>
    <source>
        <strain evidence="2">WHYD16114868_AA</strain>
        <tissue evidence="2">Blood</tissue>
    </source>
</reference>
<dbReference type="PANTHER" id="PTHR13318:SF95">
    <property type="entry name" value="F-BOX PROTEIN YLR352W"/>
    <property type="match status" value="1"/>
</dbReference>
<dbReference type="GO" id="GO:0031146">
    <property type="term" value="P:SCF-dependent proteasomal ubiquitin-dependent protein catabolic process"/>
    <property type="evidence" value="ECO:0007669"/>
    <property type="project" value="TreeGrafter"/>
</dbReference>
<dbReference type="Proteomes" id="UP000289886">
    <property type="component" value="Unassembled WGS sequence"/>
</dbReference>
<evidence type="ECO:0000313" key="3">
    <source>
        <dbReference type="Proteomes" id="UP000289886"/>
    </source>
</evidence>
<dbReference type="AlphaFoldDB" id="A0A444V3Z1"/>
<dbReference type="InterPro" id="IPR032675">
    <property type="entry name" value="LRR_dom_sf"/>
</dbReference>
<gene>
    <name evidence="2" type="ORF">EOD39_17207</name>
</gene>
<dbReference type="InterPro" id="IPR036047">
    <property type="entry name" value="F-box-like_dom_sf"/>
</dbReference>
<protein>
    <submittedName>
        <fullName evidence="2">F-box and leucine-rich protein 22</fullName>
    </submittedName>
</protein>
<dbReference type="PANTHER" id="PTHR13318">
    <property type="entry name" value="PARTNER OF PAIRED, ISOFORM B-RELATED"/>
    <property type="match status" value="1"/>
</dbReference>
<dbReference type="SUPFAM" id="SSF81383">
    <property type="entry name" value="F-box domain"/>
    <property type="match status" value="1"/>
</dbReference>
<proteinExistence type="predicted"/>
<sequence>MHITDLNRECLVHLFSFLDKESRKQFSETCHDLRQVFLDPALWTLLNFHSPSELKRDNFVLGSALRYLSVCWHSSRVKVCNIEDWVKTTFQKDICSKHESTVSDFLGKVCNKCPNLLSLTLSGCGHVTDHDVTLLLQSCPRLRILRLENCVRLTDCTLQALVRHGRSLQSVQVDFCRNVTQDGLRLVRERRPSLELTAERSGGMIPDSKPGEKLQLGRTLQKLLQYS</sequence>
<name>A0A444V3Z1_ACIRT</name>
<comment type="caution">
    <text evidence="2">The sequence shown here is derived from an EMBL/GenBank/DDBJ whole genome shotgun (WGS) entry which is preliminary data.</text>
</comment>
<dbReference type="Gene3D" id="3.80.10.10">
    <property type="entry name" value="Ribonuclease Inhibitor"/>
    <property type="match status" value="1"/>
</dbReference>
<dbReference type="InterPro" id="IPR006553">
    <property type="entry name" value="Leu-rich_rpt_Cys-con_subtyp"/>
</dbReference>
<dbReference type="EMBL" id="SCEB01002625">
    <property type="protein sequence ID" value="RXM95141.1"/>
    <property type="molecule type" value="Genomic_DNA"/>
</dbReference>